<dbReference type="GO" id="GO:0003677">
    <property type="term" value="F:DNA binding"/>
    <property type="evidence" value="ECO:0007669"/>
    <property type="project" value="InterPro"/>
</dbReference>
<gene>
    <name evidence="1" type="ORF">DN068_06445</name>
</gene>
<dbReference type="GO" id="GO:0006313">
    <property type="term" value="P:DNA transposition"/>
    <property type="evidence" value="ECO:0007669"/>
    <property type="project" value="InterPro"/>
</dbReference>
<evidence type="ECO:0008006" key="3">
    <source>
        <dbReference type="Google" id="ProtNLM"/>
    </source>
</evidence>
<sequence length="65" mass="7634">MHYIHQNPIRAGLVNRLEDWEYSSFKDYAGLRNGTLCNKEMLMTITGYNVSTFYTDSYALIKQHL</sequence>
<dbReference type="Proteomes" id="UP000248745">
    <property type="component" value="Unassembled WGS sequence"/>
</dbReference>
<reference evidence="1 2" key="1">
    <citation type="submission" date="2018-06" db="EMBL/GenBank/DDBJ databases">
        <title>Mucibacter soli gen. nov., sp. nov., a new member of the family Chitinophagaceae producing mucin.</title>
        <authorList>
            <person name="Kim M.-K."/>
            <person name="Park S."/>
            <person name="Kim T.-S."/>
            <person name="Joung Y."/>
            <person name="Han J.-H."/>
            <person name="Kim S.B."/>
        </authorList>
    </citation>
    <scope>NUCLEOTIDE SEQUENCE [LARGE SCALE GENOMIC DNA]</scope>
    <source>
        <strain evidence="1 2">R1-15</strain>
    </source>
</reference>
<keyword evidence="2" id="KW-1185">Reference proteome</keyword>
<comment type="caution">
    <text evidence="1">The sequence shown here is derived from an EMBL/GenBank/DDBJ whole genome shotgun (WGS) entry which is preliminary data.</text>
</comment>
<protein>
    <recommendedName>
        <fullName evidence="3">Transposase</fullName>
    </recommendedName>
</protein>
<dbReference type="AlphaFoldDB" id="A0A2W2C1P5"/>
<organism evidence="1 2">
    <name type="scientific">Taibaiella soli</name>
    <dbReference type="NCBI Taxonomy" id="1649169"/>
    <lineage>
        <taxon>Bacteria</taxon>
        <taxon>Pseudomonadati</taxon>
        <taxon>Bacteroidota</taxon>
        <taxon>Chitinophagia</taxon>
        <taxon>Chitinophagales</taxon>
        <taxon>Chitinophagaceae</taxon>
        <taxon>Taibaiella</taxon>
    </lineage>
</organism>
<name>A0A2W2C1P5_9BACT</name>
<accession>A0A2W2C1P5</accession>
<evidence type="ECO:0000313" key="2">
    <source>
        <dbReference type="Proteomes" id="UP000248745"/>
    </source>
</evidence>
<evidence type="ECO:0000313" key="1">
    <source>
        <dbReference type="EMBL" id="PZF73973.1"/>
    </source>
</evidence>
<dbReference type="GO" id="GO:0004803">
    <property type="term" value="F:transposase activity"/>
    <property type="evidence" value="ECO:0007669"/>
    <property type="project" value="InterPro"/>
</dbReference>
<dbReference type="EMBL" id="QKTW01000009">
    <property type="protein sequence ID" value="PZF73973.1"/>
    <property type="molecule type" value="Genomic_DNA"/>
</dbReference>
<dbReference type="Gene3D" id="3.30.70.1290">
    <property type="entry name" value="Transposase IS200-like"/>
    <property type="match status" value="1"/>
</dbReference>
<dbReference type="InterPro" id="IPR036515">
    <property type="entry name" value="Transposase_17_sf"/>
</dbReference>
<proteinExistence type="predicted"/>